<reference evidence="2 3" key="1">
    <citation type="submission" date="2022-12" db="EMBL/GenBank/DDBJ databases">
        <title>Genomic features and morphological characterization of a novel Knufia sp. strain isolated from spacecraft assembly facility.</title>
        <authorList>
            <person name="Teixeira M."/>
            <person name="Chander A.M."/>
            <person name="Stajich J.E."/>
            <person name="Venkateswaran K."/>
        </authorList>
    </citation>
    <scope>NUCLEOTIDE SEQUENCE [LARGE SCALE GENOMIC DNA]</scope>
    <source>
        <strain evidence="2 3">FJI-L2-BK-P2</strain>
    </source>
</reference>
<feature type="region of interest" description="Disordered" evidence="1">
    <location>
        <begin position="377"/>
        <end position="408"/>
    </location>
</feature>
<dbReference type="EMBL" id="JAKLMC020000040">
    <property type="protein sequence ID" value="KAK5948990.1"/>
    <property type="molecule type" value="Genomic_DNA"/>
</dbReference>
<dbReference type="AlphaFoldDB" id="A0AAN8EGD6"/>
<dbReference type="Proteomes" id="UP001316803">
    <property type="component" value="Unassembled WGS sequence"/>
</dbReference>
<feature type="region of interest" description="Disordered" evidence="1">
    <location>
        <begin position="1"/>
        <end position="241"/>
    </location>
</feature>
<feature type="region of interest" description="Disordered" evidence="1">
    <location>
        <begin position="455"/>
        <end position="624"/>
    </location>
</feature>
<evidence type="ECO:0000313" key="2">
    <source>
        <dbReference type="EMBL" id="KAK5948990.1"/>
    </source>
</evidence>
<evidence type="ECO:0000313" key="3">
    <source>
        <dbReference type="Proteomes" id="UP001316803"/>
    </source>
</evidence>
<protein>
    <submittedName>
        <fullName evidence="2">Uncharacterized protein</fullName>
    </submittedName>
</protein>
<feature type="compositionally biased region" description="Low complexity" evidence="1">
    <location>
        <begin position="561"/>
        <end position="574"/>
    </location>
</feature>
<name>A0AAN8EGD6_9EURO</name>
<feature type="compositionally biased region" description="Basic and acidic residues" evidence="1">
    <location>
        <begin position="201"/>
        <end position="210"/>
    </location>
</feature>
<keyword evidence="3" id="KW-1185">Reference proteome</keyword>
<feature type="compositionally biased region" description="Polar residues" evidence="1">
    <location>
        <begin position="761"/>
        <end position="771"/>
    </location>
</feature>
<feature type="compositionally biased region" description="Basic and acidic residues" evidence="1">
    <location>
        <begin position="991"/>
        <end position="1002"/>
    </location>
</feature>
<evidence type="ECO:0000256" key="1">
    <source>
        <dbReference type="SAM" id="MobiDB-lite"/>
    </source>
</evidence>
<accession>A0AAN8EGD6</accession>
<organism evidence="2 3">
    <name type="scientific">Knufia fluminis</name>
    <dbReference type="NCBI Taxonomy" id="191047"/>
    <lineage>
        <taxon>Eukaryota</taxon>
        <taxon>Fungi</taxon>
        <taxon>Dikarya</taxon>
        <taxon>Ascomycota</taxon>
        <taxon>Pezizomycotina</taxon>
        <taxon>Eurotiomycetes</taxon>
        <taxon>Chaetothyriomycetidae</taxon>
        <taxon>Chaetothyriales</taxon>
        <taxon>Trichomeriaceae</taxon>
        <taxon>Knufia</taxon>
    </lineage>
</organism>
<feature type="compositionally biased region" description="Polar residues" evidence="1">
    <location>
        <begin position="382"/>
        <end position="402"/>
    </location>
</feature>
<feature type="region of interest" description="Disordered" evidence="1">
    <location>
        <begin position="949"/>
        <end position="1006"/>
    </location>
</feature>
<feature type="compositionally biased region" description="Basic and acidic residues" evidence="1">
    <location>
        <begin position="949"/>
        <end position="967"/>
    </location>
</feature>
<feature type="compositionally biased region" description="Basic and acidic residues" evidence="1">
    <location>
        <begin position="543"/>
        <end position="560"/>
    </location>
</feature>
<proteinExistence type="predicted"/>
<feature type="compositionally biased region" description="Polar residues" evidence="1">
    <location>
        <begin position="514"/>
        <end position="542"/>
    </location>
</feature>
<comment type="caution">
    <text evidence="2">The sequence shown here is derived from an EMBL/GenBank/DDBJ whole genome shotgun (WGS) entry which is preliminary data.</text>
</comment>
<sequence>MARSYEYVIHGRSPSSNEGSPVPHRKTLSTTRDPQRKSNLRHLYRASISSNDYVESPEPLEDRRLSSPTTPKLPPTPPTGEEEGGEVKEEAQPVQDSDAARLRSIPVTPVNQYSPPTPDDTPPREQLKLPIRPFLTVRPSVASTQAESFRTARENIYSEDESDHFSPEQRPNLASPAPPPELPLPNGDAHTQGIEDVNGTRSDEQLEFQHNDTLPSSSPLPAENDNRRSQNTVVTDKDTPETQFQFDHLEEQARRLKEQAQSTRAEATGSRITEVEDKHVLHAFNVHERVTVPAGESLKKQKTLRDRVKATKQIQSTASIEAFANVIGWNDGGGHHDAENAAEANRWSGISNPSAVEAYVVDSPIQPRKRGTLRKVIKNDSLRSTSSPIPESKRTSLQSTSDSSHRLVHKKLKLNNENRWSAGSEISKRSLSWGFSPIWSRQEVIKVAVIPERGSSLQTSASSSRRHSRSISGGSTHINGSMPPVTTPMPRRKAALSHPQDTNTADGGPPQIPARSTSLSAPTSRNGSRANSITSHHLSIQREQAEKDLRSTLERMESERLSASLRRSSHQSSSPTPAPRQVEKTHQAMLEPNVTNTEMSRKNSSAAGSARSHQKSVTIDLGGIDPGTKEWADLRPATLTGTPFSQASMLSTSPEIVEARAISFFPHNNQSLQLIEPNRLSETPAVKALRAQGPERAQTLPARAMNITTPRTSDRLLQTVDNEVDSPLRNPRKPPQPPQVQFSIIPPTPMSERDHQLGATPDTSPVKSRTGTLLRKRPSLQGRDRSESFIKSLGRNLSLRNAKNPKQDQDLDSTLYPFWRPRAFWDDDDYRRRMQQEHDREQMGKDGTTVDAETGTVIARSLVVHEPHSRLVRSNTITTGPMSLVRKMSERRKQRRMVDEHIAGQQALVKQTSYSSLQRFRAGRKLYGLPPIRSLSLNMGVGRLSSLRDKMTTARARREDERRELRREKLRKSIGPDVVSQGDSRFPTDMMTEHNGGRKAESEEALGDMLERARAEEVVGKRGLRM</sequence>
<feature type="region of interest" description="Disordered" evidence="1">
    <location>
        <begin position="724"/>
        <end position="788"/>
    </location>
</feature>
<feature type="compositionally biased region" description="Polar residues" evidence="1">
    <location>
        <begin position="593"/>
        <end position="607"/>
    </location>
</feature>
<gene>
    <name evidence="2" type="ORF">OHC33_009911</name>
</gene>